<keyword evidence="2" id="KW-1015">Disulfide bond</keyword>
<evidence type="ECO:0000313" key="7">
    <source>
        <dbReference type="Proteomes" id="UP001487740"/>
    </source>
</evidence>
<feature type="compositionally biased region" description="Polar residues" evidence="4">
    <location>
        <begin position="585"/>
        <end position="639"/>
    </location>
</feature>
<dbReference type="Gene3D" id="2.10.90.10">
    <property type="entry name" value="Cystine-knot cytokines"/>
    <property type="match status" value="1"/>
</dbReference>
<feature type="compositionally biased region" description="Basic and acidic residues" evidence="4">
    <location>
        <begin position="1340"/>
        <end position="1356"/>
    </location>
</feature>
<feature type="compositionally biased region" description="Polar residues" evidence="4">
    <location>
        <begin position="708"/>
        <end position="736"/>
    </location>
</feature>
<feature type="compositionally biased region" description="Polar residues" evidence="4">
    <location>
        <begin position="1239"/>
        <end position="1252"/>
    </location>
</feature>
<feature type="region of interest" description="Disordered" evidence="4">
    <location>
        <begin position="132"/>
        <end position="172"/>
    </location>
</feature>
<feature type="compositionally biased region" description="Polar residues" evidence="4">
    <location>
        <begin position="797"/>
        <end position="809"/>
    </location>
</feature>
<organism evidence="6 7">
    <name type="scientific">Scylla paramamosain</name>
    <name type="common">Mud crab</name>
    <dbReference type="NCBI Taxonomy" id="85552"/>
    <lineage>
        <taxon>Eukaryota</taxon>
        <taxon>Metazoa</taxon>
        <taxon>Ecdysozoa</taxon>
        <taxon>Arthropoda</taxon>
        <taxon>Crustacea</taxon>
        <taxon>Multicrustacea</taxon>
        <taxon>Malacostraca</taxon>
        <taxon>Eumalacostraca</taxon>
        <taxon>Eucarida</taxon>
        <taxon>Decapoda</taxon>
        <taxon>Pleocyemata</taxon>
        <taxon>Brachyura</taxon>
        <taxon>Eubrachyura</taxon>
        <taxon>Portunoidea</taxon>
        <taxon>Portunidae</taxon>
        <taxon>Portuninae</taxon>
        <taxon>Scylla</taxon>
    </lineage>
</organism>
<dbReference type="Pfam" id="PF16077">
    <property type="entry name" value="Spaetzle"/>
    <property type="match status" value="1"/>
</dbReference>
<feature type="compositionally biased region" description="Polar residues" evidence="4">
    <location>
        <begin position="764"/>
        <end position="790"/>
    </location>
</feature>
<feature type="compositionally biased region" description="Polar residues" evidence="4">
    <location>
        <begin position="394"/>
        <end position="404"/>
    </location>
</feature>
<feature type="compositionally biased region" description="Low complexity" evidence="4">
    <location>
        <begin position="1767"/>
        <end position="1776"/>
    </location>
</feature>
<reference evidence="6 7" key="1">
    <citation type="submission" date="2023-03" db="EMBL/GenBank/DDBJ databases">
        <title>High-quality genome of Scylla paramamosain provides insights in environmental adaptation.</title>
        <authorList>
            <person name="Zhang L."/>
        </authorList>
    </citation>
    <scope>NUCLEOTIDE SEQUENCE [LARGE SCALE GENOMIC DNA]</scope>
    <source>
        <strain evidence="6">LZ_2023a</strain>
        <tissue evidence="6">Muscle</tissue>
    </source>
</reference>
<feature type="compositionally biased region" description="Polar residues" evidence="4">
    <location>
        <begin position="829"/>
        <end position="849"/>
    </location>
</feature>
<keyword evidence="1" id="KW-0732">Signal</keyword>
<feature type="compositionally biased region" description="Polar residues" evidence="4">
    <location>
        <begin position="1002"/>
        <end position="1020"/>
    </location>
</feature>
<feature type="compositionally biased region" description="Polar residues" evidence="4">
    <location>
        <begin position="1272"/>
        <end position="1285"/>
    </location>
</feature>
<feature type="compositionally biased region" description="Low complexity" evidence="4">
    <location>
        <begin position="1319"/>
        <end position="1328"/>
    </location>
</feature>
<comment type="caution">
    <text evidence="6">The sequence shown here is derived from an EMBL/GenBank/DDBJ whole genome shotgun (WGS) entry which is preliminary data.</text>
</comment>
<gene>
    <name evidence="6" type="ORF">O3P69_006730</name>
</gene>
<protein>
    <recommendedName>
        <fullName evidence="5">Spaetzle domain-containing protein</fullName>
    </recommendedName>
</protein>
<feature type="region of interest" description="Disordered" evidence="4">
    <location>
        <begin position="1002"/>
        <end position="1029"/>
    </location>
</feature>
<evidence type="ECO:0000259" key="5">
    <source>
        <dbReference type="Pfam" id="PF16077"/>
    </source>
</evidence>
<feature type="region of interest" description="Disordered" evidence="4">
    <location>
        <begin position="1211"/>
        <end position="1396"/>
    </location>
</feature>
<evidence type="ECO:0000256" key="2">
    <source>
        <dbReference type="ARBA" id="ARBA00023157"/>
    </source>
</evidence>
<feature type="compositionally biased region" description="Polar residues" evidence="4">
    <location>
        <begin position="345"/>
        <end position="361"/>
    </location>
</feature>
<dbReference type="GO" id="GO:0005121">
    <property type="term" value="F:Toll binding"/>
    <property type="evidence" value="ECO:0007669"/>
    <property type="project" value="TreeGrafter"/>
</dbReference>
<feature type="compositionally biased region" description="Pro residues" evidence="4">
    <location>
        <begin position="436"/>
        <end position="452"/>
    </location>
</feature>
<dbReference type="GO" id="GO:0005615">
    <property type="term" value="C:extracellular space"/>
    <property type="evidence" value="ECO:0007669"/>
    <property type="project" value="UniProtKB-ARBA"/>
</dbReference>
<dbReference type="PANTHER" id="PTHR23199">
    <property type="entry name" value="NEUROTROPHIN 1-RELATED"/>
    <property type="match status" value="1"/>
</dbReference>
<feature type="compositionally biased region" description="Low complexity" evidence="4">
    <location>
        <begin position="458"/>
        <end position="476"/>
    </location>
</feature>
<feature type="compositionally biased region" description="Polar residues" evidence="4">
    <location>
        <begin position="520"/>
        <end position="530"/>
    </location>
</feature>
<feature type="compositionally biased region" description="Low complexity" evidence="4">
    <location>
        <begin position="405"/>
        <end position="425"/>
    </location>
</feature>
<feature type="compositionally biased region" description="Low complexity" evidence="4">
    <location>
        <begin position="1357"/>
        <end position="1373"/>
    </location>
</feature>
<feature type="domain" description="Spaetzle" evidence="5">
    <location>
        <begin position="1110"/>
        <end position="1204"/>
    </location>
</feature>
<feature type="compositionally biased region" description="Basic and acidic residues" evidence="4">
    <location>
        <begin position="690"/>
        <end position="707"/>
    </location>
</feature>
<feature type="region of interest" description="Disordered" evidence="4">
    <location>
        <begin position="1734"/>
        <end position="1785"/>
    </location>
</feature>
<feature type="compositionally biased region" description="Polar residues" evidence="4">
    <location>
        <begin position="563"/>
        <end position="576"/>
    </location>
</feature>
<name>A0AAW0U0X6_SCYPA</name>
<dbReference type="InterPro" id="IPR029034">
    <property type="entry name" value="Cystine-knot_cytokine"/>
</dbReference>
<feature type="compositionally biased region" description="Low complexity" evidence="4">
    <location>
        <begin position="1298"/>
        <end position="1311"/>
    </location>
</feature>
<dbReference type="GO" id="GO:0045087">
    <property type="term" value="P:innate immune response"/>
    <property type="evidence" value="ECO:0007669"/>
    <property type="project" value="TreeGrafter"/>
</dbReference>
<feature type="compositionally biased region" description="Low complexity" evidence="4">
    <location>
        <begin position="1740"/>
        <end position="1753"/>
    </location>
</feature>
<dbReference type="GO" id="GO:0008083">
    <property type="term" value="F:growth factor activity"/>
    <property type="evidence" value="ECO:0007669"/>
    <property type="project" value="TreeGrafter"/>
</dbReference>
<feature type="region of interest" description="Disordered" evidence="4">
    <location>
        <begin position="907"/>
        <end position="926"/>
    </location>
</feature>
<dbReference type="PANTHER" id="PTHR23199:SF12">
    <property type="entry name" value="NEUROTROPHIN 1-RELATED"/>
    <property type="match status" value="1"/>
</dbReference>
<feature type="region of interest" description="Disordered" evidence="4">
    <location>
        <begin position="1648"/>
        <end position="1708"/>
    </location>
</feature>
<dbReference type="GO" id="GO:0021556">
    <property type="term" value="P:central nervous system formation"/>
    <property type="evidence" value="ECO:0007669"/>
    <property type="project" value="TreeGrafter"/>
</dbReference>
<feature type="compositionally biased region" description="Low complexity" evidence="4">
    <location>
        <begin position="640"/>
        <end position="681"/>
    </location>
</feature>
<feature type="region of interest" description="Disordered" evidence="4">
    <location>
        <begin position="1598"/>
        <end position="1620"/>
    </location>
</feature>
<proteinExistence type="predicted"/>
<evidence type="ECO:0000256" key="1">
    <source>
        <dbReference type="ARBA" id="ARBA00022729"/>
    </source>
</evidence>
<sequence>MMSSTHDASAAIHLATVCGDTHFHLGDTHLPRAALDRDNSQHTNTSSVSLDSAPASIMKTTLVAVWAALAACAFGQLQAPASLSSATPTAEDRAMAVPLAAEHRMRGVTGSQDGRSARGLLSSLIAPFVGGFQRATGGHRGRERPRPANWRPIYTRHPQKPAPPQPTVRHPPGVSPHLVQADTRHSLHPQLTVPPAEQQRHDSLHREVVRQKAVPHPFPFEVPSEFLRPRPEDLMHDGSARVTIPTGQDFKLLSEASHLAHKVFKGDGLTSHFKSGIEGEPNFSPLESSVNGKITEGEWQPFQPTYDVYRPPADSQDEFFIIGDTLIPPAEQHAPLQPQPFNMPHTRSSAHLPNHQHTSLSAPPPPPPPPVQNFPPPPKFPPPTKFPSSPELQFGSQESNPSRVPTSSSHLSFAPSSSSLSSPQSPKHPFRTAAPNSPPPPPPPPPPSPPSPTAFTNSPITIYTSSPTTHTPHASSKLPQPTPTLVLKKPHTPKIRVTLSPQNQQGGRPVPQKHDKFPPISNQQSRFQSSDSEDSNTRPPNIHGNHLQPLHNQEEPFAASTEPFATSTEPTESLAISTEPAGPFATSTEPTERLATSTGINRATCNIHRSNRNPLQHPQKQQSPRGPPHNQGSFQQPIKQQQSRLQPPQSQQKHLQPSQNEQSQLRQQLQHQQNGLHSSQNGQNRLQLSQDEKNDLQHSRGEHDLKNQESYLQSPQSRENSQRPPNSQRLSVQQRPQRPHNPKQPSQKPSQSPQNQEVHHTTLRDPNTPTTSQYPHKTPTPQLIQHSQTPAAERQRVTSQNTKLQSQGPGTPLSKHPSYAPPTAVPPSGTKSSFPSGNTRPTPATSFPSSGFEFSDISENVANQVLSNIGSFGKRIRSKERLQEPSEDPVSDVNKRLIRNLRDSAHLRRTRLSNEQLQEVSEGPANLPPSHHLHPGTHGVSGDTTDSVFPEVTNYNVMVLPYQTLKESGAPAKSSDNLAPNSSGQAFQDDVSVFLVQRQHSNTSQLPVGSGASNVGSPDKTTGAKREAKTSWISAGGSGDVAEMLGSLAPPPSTFCVHGFCEESSAAHSDKWQDSLVRDSRAATIFTYSELHSPANDSFFYSQARPHDRYVCEATVKELRPGWGHSADGTLLKIINTENFPQRIRMEVCSGAVGDLCPFVPPPLASTCRQRYSLHKMAALDPQAPGGGVFQAAFRVPSGCFCQVRQQTPLPDTSGLSGGPAEEREHSQQSVTEAPVAVSTPSQRFTRTQNSGPDAFGTLDVSSEPQAAFGQHDNQGLQHQAWQDQEGSKWQDLHQQPHHNQQPHHIYQPDQQQHHQHQQQHQNQQTKQQQHHQHQNQQHHFQEHSHQQQQHQHQEHQQQNQHQQHQHQLQQTEPHQRHHHQQQQPPFPPESLETSPHPLVTSYLQVTNITFSRPPSGVTNFETPPPTIGTVSPKALFQATSPITNPTLPPTTTALHLITPSTPQDSRLLGDENEFLNVEFPPPTFTTGPVTDSHHSHHPHQGIIGELNHLGVRAVGDNVQVSETGDNNFILTLQQVRQDGTQVPLELLISVDGRLISAASSLSSDSTHAAQRRRGLEDTEVDLQQLPRTVKRYVKELRGKTQHTGGSRTHDDVQDSSNSSGNVLHLALNNDTSKALILNAKLAPIKERGEQRTSDSLRASGEVGPRNRDSFRLVSSSVPKKLPFPHPARMTNAPRQWMPPPSTLPPRSFSDALQDSKFITVTTSPELSSHQITFSHRDNSFPSLSTPSSRSVPTAYPHGRESGWDISQASQSQASQLNSKKHPVPEAHRLPADWWTSQLFSERPHVIQNYFINFQDNQKKEKAASGSKMVSTSDAAEGESLTRQNLGLGLRESFARGPQKRPAASNNITRKTSLSRQRLSSLLNSTSNLFGEKSNSRTNKGFPRFTFPMIVLDNMSNDRTKRKLKGQAAPVFSLSRPRKKISNRTIRDVGDLASNVENADTKVKIRLKFAKSLTESGYIIPHNERVLQPSSVGSSLYGDASKSIMTPSRSKLQLTLSPVSPIQTAWRGVHASSRTLGHTSPYITTNTRSSGRKGAQVWLADTIDRASFSSMEMSESQIQPQWRPSLSQGQEFALLAHPVTGDLLPFPPSTDVTLHPRPMIASAAIAQDVFSPHRHSQIHILGSQAQHRPVLASATRQPSRVREYILSPVLPLDVVMAHQRERLWGKW</sequence>
<evidence type="ECO:0000256" key="3">
    <source>
        <dbReference type="ARBA" id="ARBA00023180"/>
    </source>
</evidence>
<dbReference type="EMBL" id="JARAKH010000020">
    <property type="protein sequence ID" value="KAK8393610.1"/>
    <property type="molecule type" value="Genomic_DNA"/>
</dbReference>
<feature type="compositionally biased region" description="Pro residues" evidence="4">
    <location>
        <begin position="362"/>
        <end position="385"/>
    </location>
</feature>
<feature type="region of interest" description="Disordered" evidence="4">
    <location>
        <begin position="1823"/>
        <end position="1877"/>
    </location>
</feature>
<keyword evidence="3" id="KW-0325">Glycoprotein</keyword>
<evidence type="ECO:0000313" key="6">
    <source>
        <dbReference type="EMBL" id="KAK8393610.1"/>
    </source>
</evidence>
<feature type="region of interest" description="Disordered" evidence="4">
    <location>
        <begin position="330"/>
        <end position="850"/>
    </location>
</feature>
<dbReference type="InterPro" id="IPR052444">
    <property type="entry name" value="Spz/Toll_ligand-like"/>
</dbReference>
<evidence type="ECO:0000256" key="4">
    <source>
        <dbReference type="SAM" id="MobiDB-lite"/>
    </source>
</evidence>
<dbReference type="InterPro" id="IPR032104">
    <property type="entry name" value="Spaetzle"/>
</dbReference>
<accession>A0AAW0U0X6</accession>
<dbReference type="SUPFAM" id="SSF57501">
    <property type="entry name" value="Cystine-knot cytokines"/>
    <property type="match status" value="1"/>
</dbReference>
<dbReference type="Proteomes" id="UP001487740">
    <property type="component" value="Unassembled WGS sequence"/>
</dbReference>
<keyword evidence="7" id="KW-1185">Reference proteome</keyword>
<feature type="compositionally biased region" description="Low complexity" evidence="4">
    <location>
        <begin position="743"/>
        <end position="756"/>
    </location>
</feature>